<dbReference type="SMART" id="SM00530">
    <property type="entry name" value="HTH_XRE"/>
    <property type="match status" value="1"/>
</dbReference>
<feature type="domain" description="HTH cro/C1-type" evidence="2">
    <location>
        <begin position="9"/>
        <end position="63"/>
    </location>
</feature>
<dbReference type="SUPFAM" id="SSF47413">
    <property type="entry name" value="lambda repressor-like DNA-binding domains"/>
    <property type="match status" value="1"/>
</dbReference>
<dbReference type="PANTHER" id="PTHR46558">
    <property type="entry name" value="TRACRIPTIONAL REGULATORY PROTEIN-RELATED-RELATED"/>
    <property type="match status" value="1"/>
</dbReference>
<proteinExistence type="predicted"/>
<dbReference type="PANTHER" id="PTHR46558:SF11">
    <property type="entry name" value="HTH-TYPE TRANSCRIPTIONAL REGULATOR XRE"/>
    <property type="match status" value="1"/>
</dbReference>
<reference evidence="3 4" key="1">
    <citation type="submission" date="2020-08" db="EMBL/GenBank/DDBJ databases">
        <title>Genome public.</title>
        <authorList>
            <person name="Liu C."/>
            <person name="Sun Q."/>
        </authorList>
    </citation>
    <scope>NUCLEOTIDE SEQUENCE [LARGE SCALE GENOMIC DNA]</scope>
    <source>
        <strain evidence="3 4">NSJ-71</strain>
    </source>
</reference>
<evidence type="ECO:0000313" key="4">
    <source>
        <dbReference type="Proteomes" id="UP000636755"/>
    </source>
</evidence>
<keyword evidence="4" id="KW-1185">Reference proteome</keyword>
<dbReference type="Pfam" id="PF01381">
    <property type="entry name" value="HTH_3"/>
    <property type="match status" value="1"/>
</dbReference>
<dbReference type="PROSITE" id="PS50943">
    <property type="entry name" value="HTH_CROC1"/>
    <property type="match status" value="1"/>
</dbReference>
<comment type="caution">
    <text evidence="3">The sequence shown here is derived from an EMBL/GenBank/DDBJ whole genome shotgun (WGS) entry which is preliminary data.</text>
</comment>
<sequence length="222" mass="24862">MNSDFPMIISMLRRERRLSQKQVAADLGISQALLSHYEKGIRECGLDFLVKTAEYYDVSCDYLLGRTPNRNGQQAQPVNIPDAEIPTVEPGSNMVAMINKKVVMNTSAVIFDILDKLGNKKLTNAVSNYLMNAQYQAFRSVYSCEESNPQDLFTLNKSKYRSLCSAAMTLDLAMIDAIIESKTENTSIALSPDLLSRYFEKGTASLFTLVRNAEKSVKSKFK</sequence>
<gene>
    <name evidence="3" type="ORF">H8R91_01815</name>
</gene>
<protein>
    <submittedName>
        <fullName evidence="3">Helix-turn-helix transcriptional regulator</fullName>
    </submittedName>
</protein>
<evidence type="ECO:0000256" key="1">
    <source>
        <dbReference type="ARBA" id="ARBA00023125"/>
    </source>
</evidence>
<accession>A0ABR7HID9</accession>
<evidence type="ECO:0000313" key="3">
    <source>
        <dbReference type="EMBL" id="MBC5727284.1"/>
    </source>
</evidence>
<dbReference type="Proteomes" id="UP000636755">
    <property type="component" value="Unassembled WGS sequence"/>
</dbReference>
<dbReference type="RefSeq" id="WP_178586146.1">
    <property type="nucleotide sequence ID" value="NZ_JACOPS010000001.1"/>
</dbReference>
<dbReference type="Gene3D" id="1.10.260.40">
    <property type="entry name" value="lambda repressor-like DNA-binding domains"/>
    <property type="match status" value="1"/>
</dbReference>
<dbReference type="EMBL" id="JACOPS010000001">
    <property type="protein sequence ID" value="MBC5727284.1"/>
    <property type="molecule type" value="Genomic_DNA"/>
</dbReference>
<dbReference type="InterPro" id="IPR001387">
    <property type="entry name" value="Cro/C1-type_HTH"/>
</dbReference>
<dbReference type="InterPro" id="IPR010982">
    <property type="entry name" value="Lambda_DNA-bd_dom_sf"/>
</dbReference>
<dbReference type="CDD" id="cd00093">
    <property type="entry name" value="HTH_XRE"/>
    <property type="match status" value="1"/>
</dbReference>
<evidence type="ECO:0000259" key="2">
    <source>
        <dbReference type="PROSITE" id="PS50943"/>
    </source>
</evidence>
<keyword evidence="1" id="KW-0238">DNA-binding</keyword>
<name>A0ABR7HID9_9FIRM</name>
<organism evidence="3 4">
    <name type="scientific">Ruminococcus intestinalis</name>
    <dbReference type="NCBI Taxonomy" id="2763066"/>
    <lineage>
        <taxon>Bacteria</taxon>
        <taxon>Bacillati</taxon>
        <taxon>Bacillota</taxon>
        <taxon>Clostridia</taxon>
        <taxon>Eubacteriales</taxon>
        <taxon>Oscillospiraceae</taxon>
        <taxon>Ruminococcus</taxon>
    </lineage>
</organism>